<keyword evidence="2" id="KW-1185">Reference proteome</keyword>
<dbReference type="Proteomes" id="UP000324897">
    <property type="component" value="Chromosome 1"/>
</dbReference>
<gene>
    <name evidence="1" type="ORF">EJB05_24929</name>
</gene>
<dbReference type="Gramene" id="TVU33143">
    <property type="protein sequence ID" value="TVU33143"/>
    <property type="gene ID" value="EJB05_24929"/>
</dbReference>
<reference evidence="1 2" key="1">
    <citation type="journal article" date="2019" name="Sci. Rep.">
        <title>A high-quality genome of Eragrostis curvula grass provides insights into Poaceae evolution and supports new strategies to enhance forage quality.</title>
        <authorList>
            <person name="Carballo J."/>
            <person name="Santos B.A.C.M."/>
            <person name="Zappacosta D."/>
            <person name="Garbus I."/>
            <person name="Selva J.P."/>
            <person name="Gallo C.A."/>
            <person name="Diaz A."/>
            <person name="Albertini E."/>
            <person name="Caccamo M."/>
            <person name="Echenique V."/>
        </authorList>
    </citation>
    <scope>NUCLEOTIDE SEQUENCE [LARGE SCALE GENOMIC DNA]</scope>
    <source>
        <strain evidence="2">cv. Victoria</strain>
        <tissue evidence="1">Leaf</tissue>
    </source>
</reference>
<organism evidence="1 2">
    <name type="scientific">Eragrostis curvula</name>
    <name type="common">weeping love grass</name>
    <dbReference type="NCBI Taxonomy" id="38414"/>
    <lineage>
        <taxon>Eukaryota</taxon>
        <taxon>Viridiplantae</taxon>
        <taxon>Streptophyta</taxon>
        <taxon>Embryophyta</taxon>
        <taxon>Tracheophyta</taxon>
        <taxon>Spermatophyta</taxon>
        <taxon>Magnoliopsida</taxon>
        <taxon>Liliopsida</taxon>
        <taxon>Poales</taxon>
        <taxon>Poaceae</taxon>
        <taxon>PACMAD clade</taxon>
        <taxon>Chloridoideae</taxon>
        <taxon>Eragrostideae</taxon>
        <taxon>Eragrostidinae</taxon>
        <taxon>Eragrostis</taxon>
    </lineage>
</organism>
<evidence type="ECO:0000313" key="1">
    <source>
        <dbReference type="EMBL" id="TVU33143.1"/>
    </source>
</evidence>
<sequence length="186" mass="20566">MEIMDVSVAGDIGHCELRRFRRRTPHQQPCQQAKALRSIPFPHLGDDSMIHAWFGSGLNPARRYAAKGGQYTHLIGSWTSSDDNSYSGPSASSSNMLEDAEDVSEGLWCGDDVASSDKFEADEQSDPLDASEKEAFSELLAARLLQISSWPKGAPWDAELQDIDILGDERAPLKRLEGRRAVYVDI</sequence>
<comment type="caution">
    <text evidence="1">The sequence shown here is derived from an EMBL/GenBank/DDBJ whole genome shotgun (WGS) entry which is preliminary data.</text>
</comment>
<name>A0A5J9VAQ9_9POAL</name>
<protein>
    <submittedName>
        <fullName evidence="1">Uncharacterized protein</fullName>
    </submittedName>
</protein>
<proteinExistence type="predicted"/>
<dbReference type="EMBL" id="RWGY01000011">
    <property type="protein sequence ID" value="TVU33143.1"/>
    <property type="molecule type" value="Genomic_DNA"/>
</dbReference>
<dbReference type="AlphaFoldDB" id="A0A5J9VAQ9"/>
<accession>A0A5J9VAQ9</accession>
<evidence type="ECO:0000313" key="2">
    <source>
        <dbReference type="Proteomes" id="UP000324897"/>
    </source>
</evidence>